<dbReference type="Pfam" id="PF19054">
    <property type="entry name" value="DUF5753"/>
    <property type="match status" value="1"/>
</dbReference>
<proteinExistence type="predicted"/>
<dbReference type="EMBL" id="JANCPR020000016">
    <property type="protein sequence ID" value="MDJ1133839.1"/>
    <property type="molecule type" value="Genomic_DNA"/>
</dbReference>
<dbReference type="SMART" id="SM00530">
    <property type="entry name" value="HTH_XRE"/>
    <property type="match status" value="1"/>
</dbReference>
<accession>A0ABT6ZYF4</accession>
<dbReference type="Proteomes" id="UP001214441">
    <property type="component" value="Unassembled WGS sequence"/>
</dbReference>
<gene>
    <name evidence="2" type="ORF">NMN56_018065</name>
</gene>
<dbReference type="Pfam" id="PF13560">
    <property type="entry name" value="HTH_31"/>
    <property type="match status" value="1"/>
</dbReference>
<evidence type="ECO:0000259" key="1">
    <source>
        <dbReference type="PROSITE" id="PS50943"/>
    </source>
</evidence>
<name>A0ABT6ZYF4_9ACTN</name>
<sequence>MGVHAPRTARRRKLGSELKALREAAAVSVEQAAQRIHGDNSKISRLETGRQRITRLELDALLELYALRDEHLRSGLVALATEARKRGWWRQYSELLRSDFQEVLSLESDAATIQAFQPMLIPGLLQTPAYATAVLRELTPGFSEEELDSYLSIRMARQEIFTKPDPPHYLCVLTEGALRQEVGGAEAQAQQLCHLRKMSKPPQLTIQVLPYAQGVHVGMDGPFSIYSYPDPMDLDVVGVEYLDGKLYLEEERPVSRYRMAFDQLRSCALSSRQSLELISHIARDLESR</sequence>
<organism evidence="2 3">
    <name type="scientific">Streptomyces iconiensis</name>
    <dbReference type="NCBI Taxonomy" id="1384038"/>
    <lineage>
        <taxon>Bacteria</taxon>
        <taxon>Bacillati</taxon>
        <taxon>Actinomycetota</taxon>
        <taxon>Actinomycetes</taxon>
        <taxon>Kitasatosporales</taxon>
        <taxon>Streptomycetaceae</taxon>
        <taxon>Streptomyces</taxon>
    </lineage>
</organism>
<dbReference type="CDD" id="cd00093">
    <property type="entry name" value="HTH_XRE"/>
    <property type="match status" value="1"/>
</dbReference>
<protein>
    <submittedName>
        <fullName evidence="2">Helix-turn-helix transcriptional regulator</fullName>
    </submittedName>
</protein>
<evidence type="ECO:0000313" key="3">
    <source>
        <dbReference type="Proteomes" id="UP001214441"/>
    </source>
</evidence>
<dbReference type="SUPFAM" id="SSF47413">
    <property type="entry name" value="lambda repressor-like DNA-binding domains"/>
    <property type="match status" value="1"/>
</dbReference>
<reference evidence="2 3" key="1">
    <citation type="submission" date="2023-05" db="EMBL/GenBank/DDBJ databases">
        <title>Streptantibioticus silvisoli sp. nov., acidotolerant actinomycetes 1 from pine litter.</title>
        <authorList>
            <person name="Swiecimska M."/>
            <person name="Golinska P."/>
            <person name="Sangal V."/>
            <person name="Wachnowicz B."/>
            <person name="Goodfellow M."/>
        </authorList>
    </citation>
    <scope>NUCLEOTIDE SEQUENCE [LARGE SCALE GENOMIC DNA]</scope>
    <source>
        <strain evidence="2 3">DSM 42109</strain>
    </source>
</reference>
<keyword evidence="3" id="KW-1185">Reference proteome</keyword>
<dbReference type="InterPro" id="IPR010982">
    <property type="entry name" value="Lambda_DNA-bd_dom_sf"/>
</dbReference>
<feature type="domain" description="HTH cro/C1-type" evidence="1">
    <location>
        <begin position="18"/>
        <end position="72"/>
    </location>
</feature>
<dbReference type="Gene3D" id="1.10.260.40">
    <property type="entry name" value="lambda repressor-like DNA-binding domains"/>
    <property type="match status" value="1"/>
</dbReference>
<evidence type="ECO:0000313" key="2">
    <source>
        <dbReference type="EMBL" id="MDJ1133839.1"/>
    </source>
</evidence>
<comment type="caution">
    <text evidence="2">The sequence shown here is derived from an EMBL/GenBank/DDBJ whole genome shotgun (WGS) entry which is preliminary data.</text>
</comment>
<dbReference type="InterPro" id="IPR043917">
    <property type="entry name" value="DUF5753"/>
</dbReference>
<dbReference type="InterPro" id="IPR001387">
    <property type="entry name" value="Cro/C1-type_HTH"/>
</dbReference>
<dbReference type="RefSeq" id="WP_274040503.1">
    <property type="nucleotide sequence ID" value="NZ_JANCPR020000016.1"/>
</dbReference>
<dbReference type="PROSITE" id="PS50943">
    <property type="entry name" value="HTH_CROC1"/>
    <property type="match status" value="1"/>
</dbReference>